<comment type="caution">
    <text evidence="1">The sequence shown here is derived from an EMBL/GenBank/DDBJ whole genome shotgun (WGS) entry which is preliminary data.</text>
</comment>
<dbReference type="AlphaFoldDB" id="A0A0M1P3S2"/>
<gene>
    <name evidence="1" type="ORF">AM231_08135</name>
</gene>
<dbReference type="Proteomes" id="UP000036932">
    <property type="component" value="Unassembled WGS sequence"/>
</dbReference>
<sequence length="134" mass="15621">MPYGQPGQVTQLLQKLKESYPERLLEVQNLFKESGIMDMDYPVAHQQKSIEWSREMDAAVPLLDGGSMELTPMLQERYSYADSIQDLTWYFPSLSEISDMVDEEDVIDAYEAHREDWEDSAPATFPLSRLYNRY</sequence>
<name>A0A0M1P3S2_9BACL</name>
<proteinExistence type="predicted"/>
<protein>
    <submittedName>
        <fullName evidence="1">Uncharacterized protein</fullName>
    </submittedName>
</protein>
<dbReference type="EMBL" id="LIUT01000001">
    <property type="protein sequence ID" value="KOR89133.1"/>
    <property type="molecule type" value="Genomic_DNA"/>
</dbReference>
<evidence type="ECO:0000313" key="2">
    <source>
        <dbReference type="Proteomes" id="UP000036932"/>
    </source>
</evidence>
<reference evidence="2" key="1">
    <citation type="submission" date="2015-08" db="EMBL/GenBank/DDBJ databases">
        <title>Genome sequencing project for genomic taxonomy and phylogenomics of Bacillus-like bacteria.</title>
        <authorList>
            <person name="Liu B."/>
            <person name="Wang J."/>
            <person name="Zhu Y."/>
            <person name="Liu G."/>
            <person name="Chen Q."/>
            <person name="Chen Z."/>
            <person name="Lan J."/>
            <person name="Che J."/>
            <person name="Ge C."/>
            <person name="Shi H."/>
            <person name="Pan Z."/>
            <person name="Liu X."/>
        </authorList>
    </citation>
    <scope>NUCLEOTIDE SEQUENCE [LARGE SCALE GENOMIC DNA]</scope>
    <source>
        <strain evidence="2">FJAT-22460</strain>
    </source>
</reference>
<accession>A0A0M1P3S2</accession>
<keyword evidence="2" id="KW-1185">Reference proteome</keyword>
<organism evidence="1 2">
    <name type="scientific">Paenibacillus solani</name>
    <dbReference type="NCBI Taxonomy" id="1705565"/>
    <lineage>
        <taxon>Bacteria</taxon>
        <taxon>Bacillati</taxon>
        <taxon>Bacillota</taxon>
        <taxon>Bacilli</taxon>
        <taxon>Bacillales</taxon>
        <taxon>Paenibacillaceae</taxon>
        <taxon>Paenibacillus</taxon>
    </lineage>
</organism>
<dbReference type="RefSeq" id="WP_054402180.1">
    <property type="nucleotide sequence ID" value="NZ_LIUT01000001.1"/>
</dbReference>
<evidence type="ECO:0000313" key="1">
    <source>
        <dbReference type="EMBL" id="KOR89133.1"/>
    </source>
</evidence>
<dbReference type="PATRIC" id="fig|1705565.3.peg.3562"/>